<keyword evidence="3" id="KW-1185">Reference proteome</keyword>
<feature type="chain" id="PRO_5002239232" description="AA1-like domain-containing protein" evidence="1">
    <location>
        <begin position="28"/>
        <end position="135"/>
    </location>
</feature>
<dbReference type="VEuPathDB" id="FungiDB:PV07_12636"/>
<reference evidence="2 3" key="1">
    <citation type="submission" date="2015-01" db="EMBL/GenBank/DDBJ databases">
        <title>The Genome Sequence of Cladophialophora immunda CBS83496.</title>
        <authorList>
            <consortium name="The Broad Institute Genomics Platform"/>
            <person name="Cuomo C."/>
            <person name="de Hoog S."/>
            <person name="Gorbushina A."/>
            <person name="Stielow B."/>
            <person name="Teixiera M."/>
            <person name="Abouelleil A."/>
            <person name="Chapman S.B."/>
            <person name="Priest M."/>
            <person name="Young S.K."/>
            <person name="Wortman J."/>
            <person name="Nusbaum C."/>
            <person name="Birren B."/>
        </authorList>
    </citation>
    <scope>NUCLEOTIDE SEQUENCE [LARGE SCALE GENOMIC DNA]</scope>
    <source>
        <strain evidence="2 3">CBS 83496</strain>
    </source>
</reference>
<dbReference type="GeneID" id="27351830"/>
<evidence type="ECO:0000313" key="3">
    <source>
        <dbReference type="Proteomes" id="UP000054466"/>
    </source>
</evidence>
<evidence type="ECO:0000256" key="1">
    <source>
        <dbReference type="SAM" id="SignalP"/>
    </source>
</evidence>
<dbReference type="Proteomes" id="UP000054466">
    <property type="component" value="Unassembled WGS sequence"/>
</dbReference>
<accession>A0A0D2BU76</accession>
<dbReference type="HOGENOM" id="CLU_1885538_0_0_1"/>
<sequence length="135" mass="14761">MVDLPRTLSMPLRLAVAILCGVSASFATPALKHRGEPSEMQLTFQTTTSDLTVTVPLDNNTYPITELQCDRQDCKNIEVTAIIDVSLPAMHFICTVYTDPKNYLGEIVGAGWQITPPATITDVVCANNPWPDKLV</sequence>
<feature type="signal peptide" evidence="1">
    <location>
        <begin position="1"/>
        <end position="27"/>
    </location>
</feature>
<evidence type="ECO:0000313" key="2">
    <source>
        <dbReference type="EMBL" id="KIW21960.1"/>
    </source>
</evidence>
<dbReference type="EMBL" id="KN847075">
    <property type="protein sequence ID" value="KIW21960.1"/>
    <property type="molecule type" value="Genomic_DNA"/>
</dbReference>
<evidence type="ECO:0008006" key="4">
    <source>
        <dbReference type="Google" id="ProtNLM"/>
    </source>
</evidence>
<protein>
    <recommendedName>
        <fullName evidence="4">AA1-like domain-containing protein</fullName>
    </recommendedName>
</protein>
<name>A0A0D2BU76_9EURO</name>
<dbReference type="RefSeq" id="XP_016242176.1">
    <property type="nucleotide sequence ID" value="XM_016400178.1"/>
</dbReference>
<dbReference type="AlphaFoldDB" id="A0A0D2BU76"/>
<keyword evidence="1" id="KW-0732">Signal</keyword>
<organism evidence="2 3">
    <name type="scientific">Cladophialophora immunda</name>
    <dbReference type="NCBI Taxonomy" id="569365"/>
    <lineage>
        <taxon>Eukaryota</taxon>
        <taxon>Fungi</taxon>
        <taxon>Dikarya</taxon>
        <taxon>Ascomycota</taxon>
        <taxon>Pezizomycotina</taxon>
        <taxon>Eurotiomycetes</taxon>
        <taxon>Chaetothyriomycetidae</taxon>
        <taxon>Chaetothyriales</taxon>
        <taxon>Herpotrichiellaceae</taxon>
        <taxon>Cladophialophora</taxon>
    </lineage>
</organism>
<proteinExistence type="predicted"/>
<gene>
    <name evidence="2" type="ORF">PV07_12636</name>
</gene>